<comment type="caution">
    <text evidence="4">The sequence shown here is derived from an EMBL/GenBank/DDBJ whole genome shotgun (WGS) entry which is preliminary data.</text>
</comment>
<dbReference type="VEuPathDB" id="TriTrypDB:C4B63_19g115"/>
<dbReference type="AlphaFoldDB" id="A0A2V2VLR9"/>
<dbReference type="Proteomes" id="UP000246121">
    <property type="component" value="Unassembled WGS sequence"/>
</dbReference>
<feature type="coiled-coil region" evidence="1">
    <location>
        <begin position="580"/>
        <end position="614"/>
    </location>
</feature>
<gene>
    <name evidence="4" type="ORF">C4B63_19g115</name>
</gene>
<dbReference type="VEuPathDB" id="TriTrypDB:TCSYLVIO_005430"/>
<feature type="region of interest" description="Disordered" evidence="2">
    <location>
        <begin position="514"/>
        <end position="539"/>
    </location>
</feature>
<evidence type="ECO:0000256" key="1">
    <source>
        <dbReference type="SAM" id="Coils"/>
    </source>
</evidence>
<evidence type="ECO:0000256" key="2">
    <source>
        <dbReference type="SAM" id="MobiDB-lite"/>
    </source>
</evidence>
<dbReference type="VEuPathDB" id="TriTrypDB:TCSYLVIO_005431"/>
<evidence type="ECO:0000256" key="3">
    <source>
        <dbReference type="SAM" id="Phobius"/>
    </source>
</evidence>
<evidence type="ECO:0000313" key="4">
    <source>
        <dbReference type="EMBL" id="PWU96362.1"/>
    </source>
</evidence>
<keyword evidence="3" id="KW-1133">Transmembrane helix</keyword>
<protein>
    <submittedName>
        <fullName evidence="4">Uncharacterized protein</fullName>
    </submittedName>
</protein>
<dbReference type="VEuPathDB" id="TriTrypDB:Tc_MARK_4086"/>
<dbReference type="EMBL" id="PRFA01000019">
    <property type="protein sequence ID" value="PWU96362.1"/>
    <property type="molecule type" value="Genomic_DNA"/>
</dbReference>
<evidence type="ECO:0000313" key="5">
    <source>
        <dbReference type="Proteomes" id="UP000246121"/>
    </source>
</evidence>
<name>A0A2V2VLR9_TRYCR</name>
<keyword evidence="3" id="KW-0472">Membrane</keyword>
<proteinExistence type="predicted"/>
<keyword evidence="3" id="KW-0812">Transmembrane</keyword>
<dbReference type="VEuPathDB" id="TriTrypDB:C3747_9g165"/>
<sequence>MHSMPLTFLRQFSFLHFLIYVYFFFFRLYICAFEYVNQIGWRRKRGVRKGVYIYMIFDGKAVMESDLPLTVEELVANYQSIRHLNEELCAFIDNIRVECDSIAESSPCAAQALRDLFLNFSQGNPAVASFLNANDPHSSGAANDSTSSACTGGGVVLEGVVVKNQKCNEMSHSAAGGAKKSRFLRFVEEATRDYKEECGVLRLKMMAMESDQKLLLQTRKNLREQEKKYGTCMSALNDCRNDLALSRSHCTFLLGVLKNGVSTITASTMKNVIEQVGECMLVENGGCGGSTATVESTAAEVDSVHSLAVRLVEAEIGLQESQAAVKSLDTKVERLSYGNDQLKARLETLAEERDALKSHNAQLEGQLNRLLLLFHDDAEARRGMQGTEEASTVVTCRAEEGPERDELKERLQRLSCDNRALQNTLLQLQRRINDSELRAEELYSEGGGEVLVLKEEVARLREALREKQFELQRNHHDWEKAATRWELLDKVHRTVIYHMSMRLMHDVARRFLPRSQEDTSPKAPAAVSEDTKENSSDLALSDDTAVAVAVSSSRNSGNDIRVKELLSLLESKDSEHRLALRQWQHVNQELRSALASLQKDLKQKEGHIKVLESEKRSSDIHTTTCLEGVASGGHGDCGGDGLLNTQPKELEQMSGLRWKEIQKENETLLQRVAAMQKENSSLNVLLGDFRARCTSLEQELAKRVGAVSRQLVGGAALTDTIPIRNLQRILHDVLQENLVLVARVKELESR</sequence>
<reference evidence="4 5" key="1">
    <citation type="journal article" date="2018" name="Microb. Genom.">
        <title>Expanding an expanded genome: long-read sequencing of Trypanosoma cruzi.</title>
        <authorList>
            <person name="Berna L."/>
            <person name="Rodriguez M."/>
            <person name="Chiribao M.L."/>
            <person name="Parodi-Talice A."/>
            <person name="Pita S."/>
            <person name="Rijo G."/>
            <person name="Alvarez-Valin F."/>
            <person name="Robello C."/>
        </authorList>
    </citation>
    <scope>NUCLEOTIDE SEQUENCE [LARGE SCALE GENOMIC DNA]</scope>
    <source>
        <strain evidence="4 5">Dm28c</strain>
    </source>
</reference>
<dbReference type="VEuPathDB" id="TriTrypDB:TcCLB.507093.130"/>
<feature type="coiled-coil region" evidence="1">
    <location>
        <begin position="332"/>
        <end position="369"/>
    </location>
</feature>
<organism evidence="4 5">
    <name type="scientific">Trypanosoma cruzi</name>
    <dbReference type="NCBI Taxonomy" id="5693"/>
    <lineage>
        <taxon>Eukaryota</taxon>
        <taxon>Discoba</taxon>
        <taxon>Euglenozoa</taxon>
        <taxon>Kinetoplastea</taxon>
        <taxon>Metakinetoplastina</taxon>
        <taxon>Trypanosomatida</taxon>
        <taxon>Trypanosomatidae</taxon>
        <taxon>Trypanosoma</taxon>
        <taxon>Schizotrypanum</taxon>
    </lineage>
</organism>
<dbReference type="VEuPathDB" id="TriTrypDB:ECC02_003570"/>
<dbReference type="VEuPathDB" id="TriTrypDB:TcBrA4_0055980"/>
<dbReference type="VEuPathDB" id="TriTrypDB:BCY84_03229"/>
<dbReference type="VEuPathDB" id="TriTrypDB:TcCL_ESM02433"/>
<accession>A0A2V2VLR9</accession>
<dbReference type="VEuPathDB" id="TriTrypDB:TcYC6_0075340"/>
<feature type="coiled-coil region" evidence="1">
    <location>
        <begin position="404"/>
        <end position="470"/>
    </location>
</feature>
<dbReference type="VEuPathDB" id="TriTrypDB:TCDM_02025"/>
<dbReference type="VEuPathDB" id="TriTrypDB:TcG_02757"/>
<keyword evidence="1" id="KW-0175">Coiled coil</keyword>
<feature type="transmembrane region" description="Helical" evidence="3">
    <location>
        <begin position="12"/>
        <end position="30"/>
    </location>
</feature>